<dbReference type="EMBL" id="JAKKPZ010000015">
    <property type="protein sequence ID" value="KAI1713517.1"/>
    <property type="molecule type" value="Genomic_DNA"/>
</dbReference>
<dbReference type="PANTHER" id="PTHR34149:SF3">
    <property type="entry name" value="PROTEIN CBG25828"/>
    <property type="match status" value="1"/>
</dbReference>
<name>A0AAD4N4M3_9BILA</name>
<feature type="chain" id="PRO_5042119454" evidence="2">
    <location>
        <begin position="37"/>
        <end position="126"/>
    </location>
</feature>
<keyword evidence="1" id="KW-0812">Transmembrane</keyword>
<reference evidence="3" key="1">
    <citation type="submission" date="2022-01" db="EMBL/GenBank/DDBJ databases">
        <title>Genome Sequence Resource for Two Populations of Ditylenchus destructor, the Migratory Endoparasitic Phytonematode.</title>
        <authorList>
            <person name="Zhang H."/>
            <person name="Lin R."/>
            <person name="Xie B."/>
        </authorList>
    </citation>
    <scope>NUCLEOTIDE SEQUENCE</scope>
    <source>
        <strain evidence="3">BazhouSP</strain>
    </source>
</reference>
<dbReference type="InterPro" id="IPR022559">
    <property type="entry name" value="SUP-1-like"/>
</dbReference>
<accession>A0AAD4N4M3</accession>
<keyword evidence="1" id="KW-1133">Transmembrane helix</keyword>
<evidence type="ECO:0000256" key="1">
    <source>
        <dbReference type="SAM" id="Phobius"/>
    </source>
</evidence>
<keyword evidence="1" id="KW-0472">Membrane</keyword>
<evidence type="ECO:0000313" key="3">
    <source>
        <dbReference type="EMBL" id="KAI1713517.1"/>
    </source>
</evidence>
<evidence type="ECO:0000256" key="2">
    <source>
        <dbReference type="SAM" id="SignalP"/>
    </source>
</evidence>
<dbReference type="PANTHER" id="PTHR34149">
    <property type="entry name" value="PROTEIN CBG11905-RELATED"/>
    <property type="match status" value="1"/>
</dbReference>
<keyword evidence="2" id="KW-0732">Signal</keyword>
<dbReference type="Pfam" id="PF10853">
    <property type="entry name" value="DUF2650"/>
    <property type="match status" value="1"/>
</dbReference>
<dbReference type="Proteomes" id="UP001201812">
    <property type="component" value="Unassembled WGS sequence"/>
</dbReference>
<gene>
    <name evidence="3" type="ORF">DdX_09033</name>
</gene>
<proteinExistence type="predicted"/>
<protein>
    <submittedName>
        <fullName evidence="3">Protein SUP-1</fullName>
    </submittedName>
</protein>
<feature type="transmembrane region" description="Helical" evidence="1">
    <location>
        <begin position="97"/>
        <end position="117"/>
    </location>
</feature>
<sequence length="126" mass="13600">MLNRISSSRFHSIEHMSTVIIFATFFSLAGISVTEATPSVFSCPLTGPGVAGGVLGGGGLAGYPGAIGEVCGWGSFLHYWTCCEDYPFECCFQFETWAIVFFSVLIVIMVGFALFALGRYVTSRQE</sequence>
<organism evidence="3 4">
    <name type="scientific">Ditylenchus destructor</name>
    <dbReference type="NCBI Taxonomy" id="166010"/>
    <lineage>
        <taxon>Eukaryota</taxon>
        <taxon>Metazoa</taxon>
        <taxon>Ecdysozoa</taxon>
        <taxon>Nematoda</taxon>
        <taxon>Chromadorea</taxon>
        <taxon>Rhabditida</taxon>
        <taxon>Tylenchina</taxon>
        <taxon>Tylenchomorpha</taxon>
        <taxon>Sphaerularioidea</taxon>
        <taxon>Anguinidae</taxon>
        <taxon>Anguininae</taxon>
        <taxon>Ditylenchus</taxon>
    </lineage>
</organism>
<evidence type="ECO:0000313" key="4">
    <source>
        <dbReference type="Proteomes" id="UP001201812"/>
    </source>
</evidence>
<keyword evidence="4" id="KW-1185">Reference proteome</keyword>
<feature type="signal peptide" evidence="2">
    <location>
        <begin position="1"/>
        <end position="36"/>
    </location>
</feature>
<dbReference type="AlphaFoldDB" id="A0AAD4N4M3"/>
<comment type="caution">
    <text evidence="3">The sequence shown here is derived from an EMBL/GenBank/DDBJ whole genome shotgun (WGS) entry which is preliminary data.</text>
</comment>